<sequence length="139" mass="15364">MKKQVMMLGLSVLLCGCGGKSVEKEGTGTYTNDSGEKTTARVKLKNDKIAEVEIDETAKGKDKTKKELGEDYGMKQASPIKKEWNEQIAFFEKYVEKHGIDKIKLNQDGKAENNDVRSGCTISVDGFIKAIQDAEKNAK</sequence>
<organism evidence="2 4">
    <name type="scientific">Clostridium innocuum</name>
    <dbReference type="NCBI Taxonomy" id="1522"/>
    <lineage>
        <taxon>Bacteria</taxon>
        <taxon>Bacillati</taxon>
        <taxon>Bacillota</taxon>
        <taxon>Clostridia</taxon>
        <taxon>Eubacteriales</taxon>
        <taxon>Clostridiaceae</taxon>
        <taxon>Clostridium</taxon>
    </lineage>
</organism>
<comment type="caution">
    <text evidence="2">The sequence shown here is derived from an EMBL/GenBank/DDBJ whole genome shotgun (WGS) entry which is preliminary data.</text>
</comment>
<feature type="domain" description="FMN-binding" evidence="1">
    <location>
        <begin position="37"/>
        <end position="134"/>
    </location>
</feature>
<evidence type="ECO:0000313" key="4">
    <source>
        <dbReference type="Proteomes" id="UP000030008"/>
    </source>
</evidence>
<dbReference type="GO" id="GO:0016020">
    <property type="term" value="C:membrane"/>
    <property type="evidence" value="ECO:0007669"/>
    <property type="project" value="InterPro"/>
</dbReference>
<dbReference type="Proteomes" id="UP000604383">
    <property type="component" value="Unassembled WGS sequence"/>
</dbReference>
<accession>A0A099I9E4</accession>
<dbReference type="Proteomes" id="UP000030008">
    <property type="component" value="Unassembled WGS sequence"/>
</dbReference>
<dbReference type="GO" id="GO:0010181">
    <property type="term" value="F:FMN binding"/>
    <property type="evidence" value="ECO:0007669"/>
    <property type="project" value="InterPro"/>
</dbReference>
<proteinExistence type="predicted"/>
<evidence type="ECO:0000259" key="1">
    <source>
        <dbReference type="Pfam" id="PF04205"/>
    </source>
</evidence>
<dbReference type="Pfam" id="PF04205">
    <property type="entry name" value="FMN_bind"/>
    <property type="match status" value="1"/>
</dbReference>
<dbReference type="Gene3D" id="3.90.1010.20">
    <property type="match status" value="1"/>
</dbReference>
<dbReference type="AlphaFoldDB" id="A0A099I9E4"/>
<gene>
    <name evidence="2" type="ORF">CIAN88_08715</name>
    <name evidence="3" type="ORF">GT664_04330</name>
</gene>
<reference evidence="2 4" key="1">
    <citation type="submission" date="2014-08" db="EMBL/GenBank/DDBJ databases">
        <title>Clostridium innocuum, an unnegligible vancomycin-resistant pathogen causing extra-intestinal infections.</title>
        <authorList>
            <person name="Feng Y."/>
            <person name="Chiu C.-H."/>
        </authorList>
    </citation>
    <scope>NUCLEOTIDE SEQUENCE [LARGE SCALE GENOMIC DNA]</scope>
    <source>
        <strain evidence="2 4">AN88</strain>
    </source>
</reference>
<evidence type="ECO:0000313" key="3">
    <source>
        <dbReference type="EMBL" id="MZH55006.1"/>
    </source>
</evidence>
<dbReference type="PROSITE" id="PS51257">
    <property type="entry name" value="PROKAR_LIPOPROTEIN"/>
    <property type="match status" value="1"/>
</dbReference>
<dbReference type="EMBL" id="WWTN01000005">
    <property type="protein sequence ID" value="MZH55006.1"/>
    <property type="molecule type" value="Genomic_DNA"/>
</dbReference>
<name>A0A099I9E4_CLOIN</name>
<dbReference type="InterPro" id="IPR007329">
    <property type="entry name" value="FMN-bd"/>
</dbReference>
<dbReference type="EMBL" id="JQIF01000039">
    <property type="protein sequence ID" value="KGJ53493.1"/>
    <property type="molecule type" value="Genomic_DNA"/>
</dbReference>
<evidence type="ECO:0000313" key="2">
    <source>
        <dbReference type="EMBL" id="KGJ53493.1"/>
    </source>
</evidence>
<dbReference type="RefSeq" id="WP_008819317.1">
    <property type="nucleotide sequence ID" value="NZ_AP025565.1"/>
</dbReference>
<protein>
    <submittedName>
        <fullName evidence="2">FMN-binding protein</fullName>
    </submittedName>
</protein>
<reference evidence="3" key="2">
    <citation type="journal article" date="2019" name="Nat. Med.">
        <title>A library of human gut bacterial isolates paired with longitudinal multiomics data enables mechanistic microbiome research.</title>
        <authorList>
            <person name="Poyet M."/>
            <person name="Groussin M."/>
            <person name="Gibbons S.M."/>
            <person name="Avila-Pacheco J."/>
            <person name="Jiang X."/>
            <person name="Kearney S.M."/>
            <person name="Perrotta A.R."/>
            <person name="Berdy B."/>
            <person name="Zhao S."/>
            <person name="Lieberman T.D."/>
            <person name="Swanson P.K."/>
            <person name="Smith M."/>
            <person name="Roesemann S."/>
            <person name="Alexander J.E."/>
            <person name="Rich S.A."/>
            <person name="Livny J."/>
            <person name="Vlamakis H."/>
            <person name="Clish C."/>
            <person name="Bullock K."/>
            <person name="Deik A."/>
            <person name="Scott J."/>
            <person name="Pierce K.A."/>
            <person name="Xavier R.J."/>
            <person name="Alm E.J."/>
        </authorList>
    </citation>
    <scope>NUCLEOTIDE SEQUENCE</scope>
    <source>
        <strain evidence="3">BIOML-A12</strain>
    </source>
</reference>